<keyword evidence="9 11" id="KW-0275">Fatty acid biosynthesis</keyword>
<comment type="catalytic activity">
    <reaction evidence="11">
        <text>(9Z)-hexadecenoyl-[ACP] + malonyl-[ACP] + H(+) = 3-oxo-(11Z)-octadecenoyl-[ACP] + holo-[ACP] + CO2</text>
        <dbReference type="Rhea" id="RHEA:55040"/>
        <dbReference type="Rhea" id="RHEA-COMP:9623"/>
        <dbReference type="Rhea" id="RHEA-COMP:9685"/>
        <dbReference type="Rhea" id="RHEA-COMP:10800"/>
        <dbReference type="Rhea" id="RHEA-COMP:14074"/>
        <dbReference type="ChEBI" id="CHEBI:15378"/>
        <dbReference type="ChEBI" id="CHEBI:16526"/>
        <dbReference type="ChEBI" id="CHEBI:64479"/>
        <dbReference type="ChEBI" id="CHEBI:78449"/>
        <dbReference type="ChEBI" id="CHEBI:83989"/>
        <dbReference type="ChEBI" id="CHEBI:138538"/>
        <dbReference type="EC" id="2.3.1.179"/>
    </reaction>
</comment>
<dbReference type="EMBL" id="DF820456">
    <property type="protein sequence ID" value="GAK50321.1"/>
    <property type="molecule type" value="Genomic_DNA"/>
</dbReference>
<comment type="similarity">
    <text evidence="2 11 13">Belongs to the thiolase-like superfamily. Beta-ketoacyl-ACP synthases family.</text>
</comment>
<accession>A0A0S6VXV3</accession>
<evidence type="ECO:0000256" key="4">
    <source>
        <dbReference type="ARBA" id="ARBA00014657"/>
    </source>
</evidence>
<dbReference type="GO" id="GO:0006633">
    <property type="term" value="P:fatty acid biosynthetic process"/>
    <property type="evidence" value="ECO:0007669"/>
    <property type="project" value="UniProtKB-UniRule"/>
</dbReference>
<dbReference type="InterPro" id="IPR017568">
    <property type="entry name" value="3-oxoacyl-ACP_synth-2"/>
</dbReference>
<dbReference type="SMART" id="SM00825">
    <property type="entry name" value="PKS_KS"/>
    <property type="match status" value="1"/>
</dbReference>
<comment type="catalytic activity">
    <reaction evidence="11">
        <text>a fatty acyl-[ACP] + malonyl-[ACP] + H(+) = a 3-oxoacyl-[ACP] + holo-[ACP] + CO2</text>
        <dbReference type="Rhea" id="RHEA:22836"/>
        <dbReference type="Rhea" id="RHEA-COMP:9623"/>
        <dbReference type="Rhea" id="RHEA-COMP:9685"/>
        <dbReference type="Rhea" id="RHEA-COMP:9916"/>
        <dbReference type="Rhea" id="RHEA-COMP:14125"/>
        <dbReference type="ChEBI" id="CHEBI:15378"/>
        <dbReference type="ChEBI" id="CHEBI:16526"/>
        <dbReference type="ChEBI" id="CHEBI:64479"/>
        <dbReference type="ChEBI" id="CHEBI:78449"/>
        <dbReference type="ChEBI" id="CHEBI:78776"/>
        <dbReference type="ChEBI" id="CHEBI:138651"/>
    </reaction>
</comment>
<sequence>MSQRRPSTSSFLIEIMKKRVVITGMGTVNAVGNNMEVFWKNLQAGVSGTDRVKSFDPSNLSSQVAAELKDFDPTQYIEKKEARRMDPFVQYAIAAADMAMNDSRIDLNAVDKTRFGTAIGSGMGGLHTLEDQHQTLMEKGAGRVSPFFIPMEIINMAAGHVSIRYSLQGANFALATACASGAHAVGESFRWIQRGEMDMMLAGGAEATITELAMAGFANMKALSTRNDDPTRASRPFDKDRDGFVIGEGSGILILEELEHALKRGANIYAELVGYSTTGDGYHITSPDPEAKGVARCMKNAVADAGLAPEEINYINAHGTSTPFNDKFETLAIKQVFGEHASKLAISSTKSMIGHCLGAAGAIELIATALSVKNDIVHPTINYTTPDPECELDYVPNKARNMTVNAAMSNSFGFGGTNASVVLKKYVG</sequence>
<feature type="domain" description="Ketosynthase family 3 (KS3)" evidence="14">
    <location>
        <begin position="17"/>
        <end position="425"/>
    </location>
</feature>
<evidence type="ECO:0000256" key="9">
    <source>
        <dbReference type="ARBA" id="ARBA00023160"/>
    </source>
</evidence>
<evidence type="ECO:0000256" key="5">
    <source>
        <dbReference type="ARBA" id="ARBA00022516"/>
    </source>
</evidence>
<evidence type="ECO:0000313" key="16">
    <source>
        <dbReference type="Proteomes" id="UP000030700"/>
    </source>
</evidence>
<dbReference type="PANTHER" id="PTHR11712">
    <property type="entry name" value="POLYKETIDE SYNTHASE-RELATED"/>
    <property type="match status" value="1"/>
</dbReference>
<evidence type="ECO:0000256" key="8">
    <source>
        <dbReference type="ARBA" id="ARBA00023098"/>
    </source>
</evidence>
<dbReference type="CDD" id="cd00834">
    <property type="entry name" value="KAS_I_II"/>
    <property type="match status" value="1"/>
</dbReference>
<dbReference type="PIRSF" id="PIRSF000447">
    <property type="entry name" value="KAS_II"/>
    <property type="match status" value="1"/>
</dbReference>
<dbReference type="EC" id="2.3.1.179" evidence="3 11"/>
<feature type="active site" description="For beta-ketoacyl synthase activity" evidence="12">
    <location>
        <position position="178"/>
    </location>
</feature>
<dbReference type="InterPro" id="IPR000794">
    <property type="entry name" value="Beta-ketoacyl_synthase"/>
</dbReference>
<dbReference type="InterPro" id="IPR014031">
    <property type="entry name" value="Ketoacyl_synth_C"/>
</dbReference>
<dbReference type="PROSITE" id="PS52004">
    <property type="entry name" value="KS3_2"/>
    <property type="match status" value="1"/>
</dbReference>
<keyword evidence="7" id="KW-0276">Fatty acid metabolism</keyword>
<dbReference type="Pfam" id="PF00109">
    <property type="entry name" value="ketoacyl-synt"/>
    <property type="match status" value="1"/>
</dbReference>
<evidence type="ECO:0000256" key="1">
    <source>
        <dbReference type="ARBA" id="ARBA00005194"/>
    </source>
</evidence>
<name>A0A0S6VXV3_9BACT</name>
<dbReference type="UniPathway" id="UPA00094"/>
<comment type="pathway">
    <text evidence="1 11">Lipid metabolism; fatty acid biosynthesis.</text>
</comment>
<protein>
    <recommendedName>
        <fullName evidence="4 11">3-oxoacyl-[acyl-carrier-protein] synthase 2</fullName>
        <ecNumber evidence="3 11">2.3.1.179</ecNumber>
    </recommendedName>
</protein>
<keyword evidence="10 11" id="KW-0012">Acyltransferase</keyword>
<evidence type="ECO:0000256" key="2">
    <source>
        <dbReference type="ARBA" id="ARBA00008467"/>
    </source>
</evidence>
<evidence type="ECO:0000256" key="6">
    <source>
        <dbReference type="ARBA" id="ARBA00022679"/>
    </source>
</evidence>
<dbReference type="STRING" id="1499966.U14_01549"/>
<evidence type="ECO:0000313" key="15">
    <source>
        <dbReference type="EMBL" id="GAK50321.1"/>
    </source>
</evidence>
<dbReference type="FunFam" id="3.40.47.10:FF:000009">
    <property type="entry name" value="3-oxoacyl-[acyl-carrier-protein] synthase 2"/>
    <property type="match status" value="1"/>
</dbReference>
<proteinExistence type="inferred from homology"/>
<dbReference type="Pfam" id="PF02801">
    <property type="entry name" value="Ketoacyl-synt_C"/>
    <property type="match status" value="1"/>
</dbReference>
<evidence type="ECO:0000256" key="7">
    <source>
        <dbReference type="ARBA" id="ARBA00022832"/>
    </source>
</evidence>
<dbReference type="GO" id="GO:0004315">
    <property type="term" value="F:3-oxoacyl-[acyl-carrier-protein] synthase activity"/>
    <property type="evidence" value="ECO:0007669"/>
    <property type="project" value="UniProtKB-UniRule"/>
</dbReference>
<evidence type="ECO:0000256" key="13">
    <source>
        <dbReference type="RuleBase" id="RU003694"/>
    </source>
</evidence>
<dbReference type="Proteomes" id="UP000030700">
    <property type="component" value="Unassembled WGS sequence"/>
</dbReference>
<evidence type="ECO:0000256" key="12">
    <source>
        <dbReference type="PIRSR" id="PIRSR000447-1"/>
    </source>
</evidence>
<dbReference type="NCBIfam" id="NF004970">
    <property type="entry name" value="PRK06333.1"/>
    <property type="match status" value="1"/>
</dbReference>
<dbReference type="InterPro" id="IPR020841">
    <property type="entry name" value="PKS_Beta-ketoAc_synthase_dom"/>
</dbReference>
<dbReference type="GO" id="GO:0005829">
    <property type="term" value="C:cytosol"/>
    <property type="evidence" value="ECO:0007669"/>
    <property type="project" value="TreeGrafter"/>
</dbReference>
<keyword evidence="6 11" id="KW-0808">Transferase</keyword>
<dbReference type="NCBIfam" id="TIGR03150">
    <property type="entry name" value="fabF"/>
    <property type="match status" value="1"/>
</dbReference>
<dbReference type="PANTHER" id="PTHR11712:SF336">
    <property type="entry name" value="3-OXOACYL-[ACYL-CARRIER-PROTEIN] SYNTHASE, MITOCHONDRIAL"/>
    <property type="match status" value="1"/>
</dbReference>
<dbReference type="InterPro" id="IPR016039">
    <property type="entry name" value="Thiolase-like"/>
</dbReference>
<dbReference type="AlphaFoldDB" id="A0A0S6VXV3"/>
<dbReference type="NCBIfam" id="NF005589">
    <property type="entry name" value="PRK07314.1"/>
    <property type="match status" value="1"/>
</dbReference>
<gene>
    <name evidence="15" type="ORF">U14_01549</name>
</gene>
<dbReference type="InterPro" id="IPR014030">
    <property type="entry name" value="Ketoacyl_synth_N"/>
</dbReference>
<comment type="function">
    <text evidence="11">Involved in the type II fatty acid elongation cycle. Catalyzes the elongation of a wide range of acyl-ACP by the addition of two carbons from malonyl-ACP to an acyl acceptor. Can efficiently catalyze the conversion of palmitoleoyl-ACP (cis-hexadec-9-enoyl-ACP) to cis-vaccenoyl-ACP (cis-octadec-11-enoyl-ACP), an essential step in the thermal regulation of fatty acid composition.</text>
</comment>
<evidence type="ECO:0000256" key="11">
    <source>
        <dbReference type="PIRNR" id="PIRNR000447"/>
    </source>
</evidence>
<dbReference type="SUPFAM" id="SSF53901">
    <property type="entry name" value="Thiolase-like"/>
    <property type="match status" value="2"/>
</dbReference>
<dbReference type="HOGENOM" id="CLU_000022_69_2_0"/>
<keyword evidence="16" id="KW-1185">Reference proteome</keyword>
<dbReference type="Gene3D" id="3.40.47.10">
    <property type="match status" value="1"/>
</dbReference>
<keyword evidence="8" id="KW-0443">Lipid metabolism</keyword>
<evidence type="ECO:0000256" key="10">
    <source>
        <dbReference type="ARBA" id="ARBA00023315"/>
    </source>
</evidence>
<reference evidence="15" key="1">
    <citation type="journal article" date="2015" name="PeerJ">
        <title>First genomic representation of candidate bacterial phylum KSB3 points to enhanced environmental sensing as a trigger of wastewater bulking.</title>
        <authorList>
            <person name="Sekiguchi Y."/>
            <person name="Ohashi A."/>
            <person name="Parks D.H."/>
            <person name="Yamauchi T."/>
            <person name="Tyson G.W."/>
            <person name="Hugenholtz P."/>
        </authorList>
    </citation>
    <scope>NUCLEOTIDE SEQUENCE [LARGE SCALE GENOMIC DNA]</scope>
</reference>
<evidence type="ECO:0000259" key="14">
    <source>
        <dbReference type="PROSITE" id="PS52004"/>
    </source>
</evidence>
<organism evidence="15">
    <name type="scientific">Candidatus Moduliflexus flocculans</name>
    <dbReference type="NCBI Taxonomy" id="1499966"/>
    <lineage>
        <taxon>Bacteria</taxon>
        <taxon>Candidatus Moduliflexota</taxon>
        <taxon>Candidatus Moduliflexia</taxon>
        <taxon>Candidatus Moduliflexales</taxon>
        <taxon>Candidatus Moduliflexaceae</taxon>
    </lineage>
</organism>
<keyword evidence="5 11" id="KW-0444">Lipid biosynthesis</keyword>
<evidence type="ECO:0000256" key="3">
    <source>
        <dbReference type="ARBA" id="ARBA00012356"/>
    </source>
</evidence>